<dbReference type="FunFam" id="2.130.10.10:FF:000503">
    <property type="entry name" value="Glucose repression regulatory protein TUP1"/>
    <property type="match status" value="1"/>
</dbReference>
<sequence length="678" mass="73362">MLDAVKREFEALNADASLWKSQRDEMEAKIALQIQETALIRQNLYDLEAQHVKIRNDYENEISHLRRELELRGPKVLPGIPLPHQQHQAPILPSVSSPHGREDRGRNSTGFMGAPPGLAGKSKDSVGLPGHQHSASTSSTNSQPLQHPLPSLSNGSVSSNTPSLPPMQIQNSSIPGLLPHQQQQQQQPQSQPSSTHSPLPSSSHLAGSAGNTGSIPLRGSPNLLSASAGPALTGPFASNPPPPPRVVPQLQQQQQQQQQHQQMLPPPPNSQQQRDIHDRQARLGTRTPTPGPGGIPPPPVGGVVREQQTVVSDIDPDVTSRDLKKEGSDWVVIWSPKAKKVLDVNLVHNLVHESIVCCVKFSNDGKWLGTGCNRTVQIFDTKTGAKSCVLQDDSTPYNGDLYIRTICFSPDGKLLATGAEDRQIRIWDIKARRIRHLLQGHSQEIYSLEFSSDGRHLVSGSGDKSARIWDIENGACVFDLRVEDFVIGESGPVDAGLTSVAVSPDGRYVAAGSLDAVVRIWDTQTGVQLGRFTGHSDSVYSVAFAPDGSFLCSGSLDRTLRIWDLSPPPPSPPSNSRTLEFMPNGEPGTGYGACHNVLAGHKDYVLSVGVSNDGRWIASGSKDRSVLFFDSATNQPQLMLQGHKNSVISIDLSKSSGLLATGSGDLNARIWRYDSVRD</sequence>
<feature type="repeat" description="WD" evidence="9">
    <location>
        <begin position="640"/>
        <end position="678"/>
    </location>
</feature>
<evidence type="ECO:0000256" key="1">
    <source>
        <dbReference type="ARBA" id="ARBA00004123"/>
    </source>
</evidence>
<dbReference type="SMART" id="SM00320">
    <property type="entry name" value="WD40"/>
    <property type="match status" value="7"/>
</dbReference>
<dbReference type="PANTHER" id="PTHR19879:SF9">
    <property type="entry name" value="TRANSCRIPTION INITIATION FACTOR TFIID SUBUNIT 5"/>
    <property type="match status" value="1"/>
</dbReference>
<feature type="region of interest" description="Disordered" evidence="10">
    <location>
        <begin position="76"/>
        <end position="303"/>
    </location>
</feature>
<feature type="repeat" description="WD" evidence="9">
    <location>
        <begin position="497"/>
        <end position="531"/>
    </location>
</feature>
<evidence type="ECO:0000256" key="10">
    <source>
        <dbReference type="SAM" id="MobiDB-lite"/>
    </source>
</evidence>
<dbReference type="CDD" id="cd00200">
    <property type="entry name" value="WD40"/>
    <property type="match status" value="1"/>
</dbReference>
<feature type="domain" description="Transcriptional repressor Tup1 N-terminal" evidence="11">
    <location>
        <begin position="1"/>
        <end position="72"/>
    </location>
</feature>
<feature type="repeat" description="WD" evidence="9">
    <location>
        <begin position="598"/>
        <end position="639"/>
    </location>
</feature>
<protein>
    <submittedName>
        <fullName evidence="12">Tup1p</fullName>
    </submittedName>
</protein>
<dbReference type="GO" id="GO:0005634">
    <property type="term" value="C:nucleus"/>
    <property type="evidence" value="ECO:0007669"/>
    <property type="project" value="UniProtKB-SubCell"/>
</dbReference>
<dbReference type="InterPro" id="IPR036322">
    <property type="entry name" value="WD40_repeat_dom_sf"/>
</dbReference>
<dbReference type="PROSITE" id="PS50294">
    <property type="entry name" value="WD_REPEATS_REGION"/>
    <property type="match status" value="6"/>
</dbReference>
<organism evidence="12">
    <name type="scientific">Phaffia rhodozyma</name>
    <name type="common">Yeast</name>
    <name type="synonym">Xanthophyllomyces dendrorhous</name>
    <dbReference type="NCBI Taxonomy" id="264483"/>
    <lineage>
        <taxon>Eukaryota</taxon>
        <taxon>Fungi</taxon>
        <taxon>Dikarya</taxon>
        <taxon>Basidiomycota</taxon>
        <taxon>Agaricomycotina</taxon>
        <taxon>Tremellomycetes</taxon>
        <taxon>Cystofilobasidiales</taxon>
        <taxon>Mrakiaceae</taxon>
        <taxon>Phaffia</taxon>
    </lineage>
</organism>
<dbReference type="EMBL" id="KX517903">
    <property type="protein sequence ID" value="AOR51727.1"/>
    <property type="molecule type" value="Genomic_DNA"/>
</dbReference>
<dbReference type="PANTHER" id="PTHR19879">
    <property type="entry name" value="TRANSCRIPTION INITIATION FACTOR TFIID"/>
    <property type="match status" value="1"/>
</dbReference>
<dbReference type="PROSITE" id="PS00678">
    <property type="entry name" value="WD_REPEATS_1"/>
    <property type="match status" value="4"/>
</dbReference>
<evidence type="ECO:0000256" key="7">
    <source>
        <dbReference type="ARBA" id="ARBA00023242"/>
    </source>
</evidence>
<feature type="compositionally biased region" description="Low complexity" evidence="10">
    <location>
        <begin position="177"/>
        <end position="205"/>
    </location>
</feature>
<dbReference type="Gene3D" id="2.130.10.10">
    <property type="entry name" value="YVTN repeat-like/Quinoprotein amine dehydrogenase"/>
    <property type="match status" value="1"/>
</dbReference>
<feature type="repeat" description="WD" evidence="9">
    <location>
        <begin position="532"/>
        <end position="566"/>
    </location>
</feature>
<keyword evidence="3 9" id="KW-0853">WD repeat</keyword>
<feature type="repeat" description="WD" evidence="9">
    <location>
        <begin position="438"/>
        <end position="479"/>
    </location>
</feature>
<gene>
    <name evidence="12" type="primary">TUP1</name>
</gene>
<proteinExistence type="inferred from homology"/>
<evidence type="ECO:0000313" key="12">
    <source>
        <dbReference type="EMBL" id="AOR51727.1"/>
    </source>
</evidence>
<dbReference type="Pfam" id="PF00400">
    <property type="entry name" value="WD40"/>
    <property type="match status" value="7"/>
</dbReference>
<feature type="compositionally biased region" description="Pro residues" evidence="10">
    <location>
        <begin position="289"/>
        <end position="300"/>
    </location>
</feature>
<evidence type="ECO:0000256" key="8">
    <source>
        <dbReference type="ARBA" id="ARBA00060760"/>
    </source>
</evidence>
<evidence type="ECO:0000259" key="11">
    <source>
        <dbReference type="Pfam" id="PF08581"/>
    </source>
</evidence>
<comment type="subcellular location">
    <subcellularLocation>
        <location evidence="1">Nucleus</location>
    </subcellularLocation>
</comment>
<dbReference type="InterPro" id="IPR001680">
    <property type="entry name" value="WD40_rpt"/>
</dbReference>
<evidence type="ECO:0000256" key="5">
    <source>
        <dbReference type="ARBA" id="ARBA00023015"/>
    </source>
</evidence>
<dbReference type="InterPro" id="IPR019775">
    <property type="entry name" value="WD40_repeat_CS"/>
</dbReference>
<keyword evidence="2" id="KW-0678">Repressor</keyword>
<evidence type="ECO:0000256" key="6">
    <source>
        <dbReference type="ARBA" id="ARBA00023163"/>
    </source>
</evidence>
<feature type="compositionally biased region" description="Polar residues" evidence="10">
    <location>
        <begin position="133"/>
        <end position="174"/>
    </location>
</feature>
<dbReference type="Pfam" id="PF08581">
    <property type="entry name" value="Tup_N"/>
    <property type="match status" value="1"/>
</dbReference>
<keyword evidence="4" id="KW-0677">Repeat</keyword>
<dbReference type="AlphaFoldDB" id="A0A1I9Q751"/>
<accession>A0A1I9Q751</accession>
<dbReference type="PROSITE" id="PS50082">
    <property type="entry name" value="WD_REPEATS_2"/>
    <property type="match status" value="6"/>
</dbReference>
<dbReference type="InterPro" id="IPR013890">
    <property type="entry name" value="Tscrpt_rep_Tup1_N"/>
</dbReference>
<dbReference type="SUPFAM" id="SSF50978">
    <property type="entry name" value="WD40 repeat-like"/>
    <property type="match status" value="1"/>
</dbReference>
<evidence type="ECO:0000256" key="9">
    <source>
        <dbReference type="PROSITE-ProRule" id="PRU00221"/>
    </source>
</evidence>
<evidence type="ECO:0000256" key="2">
    <source>
        <dbReference type="ARBA" id="ARBA00022491"/>
    </source>
</evidence>
<keyword evidence="5" id="KW-0805">Transcription regulation</keyword>
<comment type="similarity">
    <text evidence="8">Belongs to the WD repeat TUP1 family.</text>
</comment>
<dbReference type="InterPro" id="IPR015943">
    <property type="entry name" value="WD40/YVTN_repeat-like_dom_sf"/>
</dbReference>
<dbReference type="PRINTS" id="PR00320">
    <property type="entry name" value="GPROTEINBRPT"/>
</dbReference>
<name>A0A1I9Q751_PHARH</name>
<dbReference type="Gene3D" id="1.20.5.340">
    <property type="match status" value="1"/>
</dbReference>
<reference evidence="12" key="1">
    <citation type="journal article" date="2016" name="Microb. Cell Fact.">
        <title>Regulation of carotenogenesis in the red yeast Xanthophyllomyces dendrorhous: the role of the transcriptional co-repressor complex Cyc8-Tup1 involved in catabolic repression.</title>
        <authorList>
            <person name="Cordova P."/>
            <person name="Alcaino J."/>
            <person name="Bravo N."/>
            <person name="Barahona S."/>
            <person name="Sepulveda D."/>
            <person name="Fernandez-Lobato M."/>
            <person name="Baeza M."/>
            <person name="Cifuentes V."/>
        </authorList>
    </citation>
    <scope>NUCLEOTIDE SEQUENCE</scope>
    <source>
        <strain evidence="12">UCD 67-385</strain>
    </source>
</reference>
<evidence type="ECO:0000256" key="4">
    <source>
        <dbReference type="ARBA" id="ARBA00022737"/>
    </source>
</evidence>
<feature type="compositionally biased region" description="Low complexity" evidence="10">
    <location>
        <begin position="247"/>
        <end position="263"/>
    </location>
</feature>
<keyword evidence="6" id="KW-0804">Transcription</keyword>
<keyword evidence="7" id="KW-0539">Nucleus</keyword>
<feature type="repeat" description="WD" evidence="9">
    <location>
        <begin position="403"/>
        <end position="437"/>
    </location>
</feature>
<evidence type="ECO:0000256" key="3">
    <source>
        <dbReference type="ARBA" id="ARBA00022574"/>
    </source>
</evidence>
<dbReference type="InterPro" id="IPR020472">
    <property type="entry name" value="WD40_PAC1"/>
</dbReference>